<dbReference type="VEuPathDB" id="TriTrypDB:BSAL_16255"/>
<name>A0A0S4JAU9_BODSA</name>
<reference evidence="2" key="1">
    <citation type="submission" date="2015-09" db="EMBL/GenBank/DDBJ databases">
        <authorList>
            <consortium name="Pathogen Informatics"/>
        </authorList>
    </citation>
    <scope>NUCLEOTIDE SEQUENCE [LARGE SCALE GENOMIC DNA]</scope>
    <source>
        <strain evidence="2">Lake Konstanz</strain>
    </source>
</reference>
<keyword evidence="2" id="KW-1185">Reference proteome</keyword>
<evidence type="ECO:0000313" key="2">
    <source>
        <dbReference type="Proteomes" id="UP000051952"/>
    </source>
</evidence>
<gene>
    <name evidence="1" type="ORF">BSAL_16255</name>
</gene>
<dbReference type="AlphaFoldDB" id="A0A0S4JAU9"/>
<dbReference type="EMBL" id="CYKH01001658">
    <property type="protein sequence ID" value="CUG88600.1"/>
    <property type="molecule type" value="Genomic_DNA"/>
</dbReference>
<dbReference type="Proteomes" id="UP000051952">
    <property type="component" value="Unassembled WGS sequence"/>
</dbReference>
<protein>
    <submittedName>
        <fullName evidence="1">Uncharacterized protein</fullName>
    </submittedName>
</protein>
<evidence type="ECO:0000313" key="1">
    <source>
        <dbReference type="EMBL" id="CUG88600.1"/>
    </source>
</evidence>
<accession>A0A0S4JAU9</accession>
<feature type="non-terminal residue" evidence="1">
    <location>
        <position position="239"/>
    </location>
</feature>
<proteinExistence type="predicted"/>
<sequence>MEVPKTVVHRQRLQQQQHQQQYELPRGAAVAPASNAFGLSNNELEKIWKTTRDLVATLFQQPTQDLFVSTTKRLSGFIRLLLVSGDDIAMRQQASTPRMKATIIALAAFASTPSFVVDWADVAVCELLSSLWLILEGNALPLLFTAEEVRDTLVAMVPFATTPLAADNLLFSFGRILTGNNITSDARAAQYSTTAVRDALIVMVPYSTTAIVAESVLGSIRTIVSVKSTNAIDLYATEQ</sequence>
<organism evidence="1 2">
    <name type="scientific">Bodo saltans</name>
    <name type="common">Flagellated protozoan</name>
    <dbReference type="NCBI Taxonomy" id="75058"/>
    <lineage>
        <taxon>Eukaryota</taxon>
        <taxon>Discoba</taxon>
        <taxon>Euglenozoa</taxon>
        <taxon>Kinetoplastea</taxon>
        <taxon>Metakinetoplastina</taxon>
        <taxon>Eubodonida</taxon>
        <taxon>Bodonidae</taxon>
        <taxon>Bodo</taxon>
    </lineage>
</organism>